<gene>
    <name evidence="12" type="primary">100635958</name>
</gene>
<reference evidence="12" key="2">
    <citation type="submission" date="2017-05" db="UniProtKB">
        <authorList>
            <consortium name="EnsemblMetazoa"/>
        </authorList>
    </citation>
    <scope>IDENTIFICATION</scope>
</reference>
<feature type="chain" id="PRO_5010882052" description="GOLD domain-containing protein" evidence="10">
    <location>
        <begin position="23"/>
        <end position="208"/>
    </location>
</feature>
<proteinExistence type="inferred from homology"/>
<reference evidence="13" key="1">
    <citation type="journal article" date="2010" name="Nature">
        <title>The Amphimedon queenslandica genome and the evolution of animal complexity.</title>
        <authorList>
            <person name="Srivastava M."/>
            <person name="Simakov O."/>
            <person name="Chapman J."/>
            <person name="Fahey B."/>
            <person name="Gauthier M.E."/>
            <person name="Mitros T."/>
            <person name="Richards G.S."/>
            <person name="Conaco C."/>
            <person name="Dacre M."/>
            <person name="Hellsten U."/>
            <person name="Larroux C."/>
            <person name="Putnam N.H."/>
            <person name="Stanke M."/>
            <person name="Adamska M."/>
            <person name="Darling A."/>
            <person name="Degnan S.M."/>
            <person name="Oakley T.H."/>
            <person name="Plachetzki D.C."/>
            <person name="Zhai Y."/>
            <person name="Adamski M."/>
            <person name="Calcino A."/>
            <person name="Cummins S.F."/>
            <person name="Goodstein D.M."/>
            <person name="Harris C."/>
            <person name="Jackson D.J."/>
            <person name="Leys S.P."/>
            <person name="Shu S."/>
            <person name="Woodcroft B.J."/>
            <person name="Vervoort M."/>
            <person name="Kosik K.S."/>
            <person name="Manning G."/>
            <person name="Degnan B.M."/>
            <person name="Rokhsar D.S."/>
        </authorList>
    </citation>
    <scope>NUCLEOTIDE SEQUENCE [LARGE SCALE GENOMIC DNA]</scope>
</reference>
<evidence type="ECO:0000313" key="13">
    <source>
        <dbReference type="Proteomes" id="UP000007879"/>
    </source>
</evidence>
<evidence type="ECO:0000256" key="2">
    <source>
        <dbReference type="ARBA" id="ARBA00007104"/>
    </source>
</evidence>
<evidence type="ECO:0000313" key="12">
    <source>
        <dbReference type="EnsemblMetazoa" id="Aqu2.1.21527_001"/>
    </source>
</evidence>
<dbReference type="KEGG" id="aqu:100635958"/>
<evidence type="ECO:0000256" key="5">
    <source>
        <dbReference type="ARBA" id="ARBA00022989"/>
    </source>
</evidence>
<dbReference type="Proteomes" id="UP000007879">
    <property type="component" value="Unassembled WGS sequence"/>
</dbReference>
<evidence type="ECO:0000256" key="10">
    <source>
        <dbReference type="SAM" id="SignalP"/>
    </source>
</evidence>
<dbReference type="GO" id="GO:0012505">
    <property type="term" value="C:endomembrane system"/>
    <property type="evidence" value="ECO:0007669"/>
    <property type="project" value="UniProtKB-SubCell"/>
</dbReference>
<keyword evidence="4 10" id="KW-0732">Signal</keyword>
<feature type="signal peptide" evidence="10">
    <location>
        <begin position="1"/>
        <end position="22"/>
    </location>
</feature>
<keyword evidence="13" id="KW-1185">Reference proteome</keyword>
<dbReference type="eggNOG" id="KOG1693">
    <property type="taxonomic scope" value="Eukaryota"/>
</dbReference>
<dbReference type="InterPro" id="IPR015720">
    <property type="entry name" value="Emp24-like"/>
</dbReference>
<feature type="domain" description="GOLD" evidence="11">
    <location>
        <begin position="34"/>
        <end position="116"/>
    </location>
</feature>
<dbReference type="SMART" id="SM01190">
    <property type="entry name" value="EMP24_GP25L"/>
    <property type="match status" value="1"/>
</dbReference>
<keyword evidence="6 9" id="KW-0472">Membrane</keyword>
<evidence type="ECO:0000256" key="8">
    <source>
        <dbReference type="RuleBase" id="RU003827"/>
    </source>
</evidence>
<feature type="transmembrane region" description="Helical" evidence="9">
    <location>
        <begin position="177"/>
        <end position="197"/>
    </location>
</feature>
<dbReference type="Pfam" id="PF01105">
    <property type="entry name" value="EMP24_GP25L"/>
    <property type="match status" value="1"/>
</dbReference>
<evidence type="ECO:0000256" key="9">
    <source>
        <dbReference type="SAM" id="Phobius"/>
    </source>
</evidence>
<evidence type="ECO:0000256" key="4">
    <source>
        <dbReference type="ARBA" id="ARBA00022729"/>
    </source>
</evidence>
<dbReference type="EnsemblMetazoa" id="XM_003389190.3">
    <property type="protein sequence ID" value="XP_003389238.1"/>
    <property type="gene ID" value="LOC100635958"/>
</dbReference>
<dbReference type="STRING" id="400682.A0A1X7U1Z1"/>
<comment type="subcellular location">
    <subcellularLocation>
        <location evidence="7">Endomembrane system</location>
        <topology evidence="7">Single-pass membrane protein</topology>
    </subcellularLocation>
    <subcellularLocation>
        <location evidence="1 8">Membrane</location>
        <topology evidence="1 8">Single-pass type I membrane protein</topology>
    </subcellularLocation>
</comment>
<dbReference type="InterPro" id="IPR009038">
    <property type="entry name" value="GOLD_dom"/>
</dbReference>
<evidence type="ECO:0000256" key="1">
    <source>
        <dbReference type="ARBA" id="ARBA00004479"/>
    </source>
</evidence>
<organism evidence="12">
    <name type="scientific">Amphimedon queenslandica</name>
    <name type="common">Sponge</name>
    <dbReference type="NCBI Taxonomy" id="400682"/>
    <lineage>
        <taxon>Eukaryota</taxon>
        <taxon>Metazoa</taxon>
        <taxon>Porifera</taxon>
        <taxon>Demospongiae</taxon>
        <taxon>Heteroscleromorpha</taxon>
        <taxon>Haplosclerida</taxon>
        <taxon>Niphatidae</taxon>
        <taxon>Amphimedon</taxon>
    </lineage>
</organism>
<evidence type="ECO:0000256" key="6">
    <source>
        <dbReference type="ARBA" id="ARBA00023136"/>
    </source>
</evidence>
<evidence type="ECO:0000256" key="7">
    <source>
        <dbReference type="ARBA" id="ARBA00037847"/>
    </source>
</evidence>
<dbReference type="PROSITE" id="PS50866">
    <property type="entry name" value="GOLD"/>
    <property type="match status" value="1"/>
</dbReference>
<name>A0A1X7U1Z1_AMPQE</name>
<evidence type="ECO:0000259" key="11">
    <source>
        <dbReference type="PROSITE" id="PS50866"/>
    </source>
</evidence>
<dbReference type="InterPro" id="IPR036598">
    <property type="entry name" value="GOLD_dom_sf"/>
</dbReference>
<dbReference type="GO" id="GO:0016020">
    <property type="term" value="C:membrane"/>
    <property type="evidence" value="ECO:0007669"/>
    <property type="project" value="UniProtKB-SubCell"/>
</dbReference>
<keyword evidence="3 8" id="KW-0812">Transmembrane</keyword>
<comment type="similarity">
    <text evidence="2 8">Belongs to the EMP24/GP25L family.</text>
</comment>
<dbReference type="EnsemblMetazoa" id="Aqu2.1.21527_001">
    <property type="protein sequence ID" value="Aqu2.1.21527_001"/>
    <property type="gene ID" value="Aqu2.1.21527"/>
</dbReference>
<protein>
    <recommendedName>
        <fullName evidence="11">GOLD domain-containing protein</fullName>
    </recommendedName>
</protein>
<accession>A0A1X7U1Z1</accession>
<evidence type="ECO:0000256" key="3">
    <source>
        <dbReference type="ARBA" id="ARBA00022692"/>
    </source>
</evidence>
<dbReference type="AlphaFoldDB" id="A0A1X7U1Z1"/>
<sequence length="208" mass="23864">MEDPIVPIVLILLALLAGAVEGTEFSFELPDRKSQCFFEEIEKGTKSIVDFQVISGGNFDVDIRITGPNDKELYSAQRQKYDTIEFTAELTGEHQICFSNEFSSFSHKVIYFELVVGNEPPLTEEMGTHQVALTQLETSVVKIHEALRVVHDYQTHHRLRESQGRRMAEHLNNQVQYWSLGEALLFVLVAFVQVFILRRFFAVKRTNI</sequence>
<dbReference type="SUPFAM" id="SSF101576">
    <property type="entry name" value="Supernatant protein factor (SPF), C-terminal domain"/>
    <property type="match status" value="1"/>
</dbReference>
<dbReference type="InParanoid" id="A0A1X7U1Z1"/>
<keyword evidence="5 9" id="KW-1133">Transmembrane helix</keyword>
<dbReference type="PANTHER" id="PTHR22811">
    <property type="entry name" value="TRANSMEMBRANE EMP24 DOMAIN-CONTAINING PROTEIN"/>
    <property type="match status" value="1"/>
</dbReference>
<dbReference type="OrthoDB" id="62956at2759"/>